<dbReference type="Gene3D" id="3.90.180.10">
    <property type="entry name" value="Medium-chain alcohol dehydrogenases, catalytic domain"/>
    <property type="match status" value="1"/>
</dbReference>
<evidence type="ECO:0000256" key="2">
    <source>
        <dbReference type="SAM" id="MobiDB-lite"/>
    </source>
</evidence>
<dbReference type="EMBL" id="JALPRX010000071">
    <property type="protein sequence ID" value="MCK8785969.1"/>
    <property type="molecule type" value="Genomic_DNA"/>
</dbReference>
<name>A0A9X2BXH5_9PROT</name>
<evidence type="ECO:0000259" key="3">
    <source>
        <dbReference type="SMART" id="SM00829"/>
    </source>
</evidence>
<dbReference type="Gene3D" id="3.40.50.720">
    <property type="entry name" value="NAD(P)-binding Rossmann-like Domain"/>
    <property type="match status" value="1"/>
</dbReference>
<comment type="caution">
    <text evidence="4">The sequence shown here is derived from an EMBL/GenBank/DDBJ whole genome shotgun (WGS) entry which is preliminary data.</text>
</comment>
<evidence type="ECO:0000313" key="5">
    <source>
        <dbReference type="Proteomes" id="UP001139516"/>
    </source>
</evidence>
<dbReference type="InterPro" id="IPR036291">
    <property type="entry name" value="NAD(P)-bd_dom_sf"/>
</dbReference>
<feature type="domain" description="Enoyl reductase (ER)" evidence="3">
    <location>
        <begin position="47"/>
        <end position="353"/>
    </location>
</feature>
<evidence type="ECO:0000313" key="4">
    <source>
        <dbReference type="EMBL" id="MCK8785969.1"/>
    </source>
</evidence>
<keyword evidence="5" id="KW-1185">Reference proteome</keyword>
<dbReference type="Pfam" id="PF08240">
    <property type="entry name" value="ADH_N"/>
    <property type="match status" value="1"/>
</dbReference>
<dbReference type="InterPro" id="IPR013149">
    <property type="entry name" value="ADH-like_C"/>
</dbReference>
<dbReference type="SUPFAM" id="SSF51735">
    <property type="entry name" value="NAD(P)-binding Rossmann-fold domains"/>
    <property type="match status" value="1"/>
</dbReference>
<dbReference type="SUPFAM" id="SSF50129">
    <property type="entry name" value="GroES-like"/>
    <property type="match status" value="1"/>
</dbReference>
<dbReference type="PANTHER" id="PTHR44154">
    <property type="entry name" value="QUINONE OXIDOREDUCTASE"/>
    <property type="match status" value="1"/>
</dbReference>
<dbReference type="InterPro" id="IPR051603">
    <property type="entry name" value="Zinc-ADH_QOR/CCCR"/>
</dbReference>
<evidence type="ECO:0000256" key="1">
    <source>
        <dbReference type="ARBA" id="ARBA00022857"/>
    </source>
</evidence>
<dbReference type="PANTHER" id="PTHR44154:SF1">
    <property type="entry name" value="QUINONE OXIDOREDUCTASE"/>
    <property type="match status" value="1"/>
</dbReference>
<proteinExistence type="predicted"/>
<sequence>MSALSSPLPGPVSAPVPGEASAPVPGDTSAPVPGDAPALRVATRAAGPDALGLALVEHRPALPPGWCLVEVAAAGVNPSDVKAVLGAMPKAVFPRTPGRDFAGRVVEGPAGLLGLEVWGSGGDVGITRDGSHARYLALPPEAVFRKPETLSMREAAAIGVPFVTAEVGLREAGGVHPGQVVLVLGANGRVGQAACRIAAAAGARVLAGVRREVAVRGAEAVFDCRAVDVAQAVRAATDGHGADIVFNCVGSPWFAAGNAAMAHGAVQVFIATQDRAVPFDIFAFYRGRHRYVGVDTLALTAAETGAVLESLRPGFESGALSPYEIEADHVFPLERAAEAYRIVLGGATQRVLLEPRG</sequence>
<keyword evidence="1" id="KW-0521">NADP</keyword>
<dbReference type="Pfam" id="PF00107">
    <property type="entry name" value="ADH_zinc_N"/>
    <property type="match status" value="1"/>
</dbReference>
<dbReference type="InterPro" id="IPR013154">
    <property type="entry name" value="ADH-like_N"/>
</dbReference>
<dbReference type="GO" id="GO:0016491">
    <property type="term" value="F:oxidoreductase activity"/>
    <property type="evidence" value="ECO:0007669"/>
    <property type="project" value="InterPro"/>
</dbReference>
<dbReference type="AlphaFoldDB" id="A0A9X2BXH5"/>
<feature type="region of interest" description="Disordered" evidence="2">
    <location>
        <begin position="1"/>
        <end position="35"/>
    </location>
</feature>
<accession>A0A9X2BXH5</accession>
<gene>
    <name evidence="4" type="ORF">M0638_16450</name>
</gene>
<dbReference type="InterPro" id="IPR020843">
    <property type="entry name" value="ER"/>
</dbReference>
<protein>
    <submittedName>
        <fullName evidence="4">Zinc-binding dehydrogenase</fullName>
    </submittedName>
</protein>
<organism evidence="4 5">
    <name type="scientific">Roseomonas acroporae</name>
    <dbReference type="NCBI Taxonomy" id="2937791"/>
    <lineage>
        <taxon>Bacteria</taxon>
        <taxon>Pseudomonadati</taxon>
        <taxon>Pseudomonadota</taxon>
        <taxon>Alphaproteobacteria</taxon>
        <taxon>Acetobacterales</taxon>
        <taxon>Roseomonadaceae</taxon>
        <taxon>Roseomonas</taxon>
    </lineage>
</organism>
<reference evidence="4" key="1">
    <citation type="submission" date="2022-04" db="EMBL/GenBank/DDBJ databases">
        <title>Roseomonas acroporae sp. nov., isolated from coral Acropora digitifera.</title>
        <authorList>
            <person name="Sun H."/>
        </authorList>
    </citation>
    <scope>NUCLEOTIDE SEQUENCE</scope>
    <source>
        <strain evidence="4">NAR14</strain>
    </source>
</reference>
<dbReference type="InterPro" id="IPR011032">
    <property type="entry name" value="GroES-like_sf"/>
</dbReference>
<dbReference type="Proteomes" id="UP001139516">
    <property type="component" value="Unassembled WGS sequence"/>
</dbReference>
<dbReference type="SMART" id="SM00829">
    <property type="entry name" value="PKS_ER"/>
    <property type="match status" value="1"/>
</dbReference>
<dbReference type="RefSeq" id="WP_248668088.1">
    <property type="nucleotide sequence ID" value="NZ_JALPRX010000071.1"/>
</dbReference>